<name>A0ACC2Q0I3_9HYME</name>
<reference evidence="1" key="1">
    <citation type="submission" date="2023-04" db="EMBL/GenBank/DDBJ databases">
        <title>A chromosome-level genome assembly of the parasitoid wasp Eretmocerus hayati.</title>
        <authorList>
            <person name="Zhong Y."/>
            <person name="Liu S."/>
            <person name="Liu Y."/>
        </authorList>
    </citation>
    <scope>NUCLEOTIDE SEQUENCE</scope>
    <source>
        <strain evidence="1">ZJU_SS_LIU_2023</strain>
    </source>
</reference>
<protein>
    <submittedName>
        <fullName evidence="1">Uncharacterized protein</fullName>
    </submittedName>
</protein>
<comment type="caution">
    <text evidence="1">The sequence shown here is derived from an EMBL/GenBank/DDBJ whole genome shotgun (WGS) entry which is preliminary data.</text>
</comment>
<proteinExistence type="predicted"/>
<keyword evidence="2" id="KW-1185">Reference proteome</keyword>
<evidence type="ECO:0000313" key="1">
    <source>
        <dbReference type="EMBL" id="KAJ8688077.1"/>
    </source>
</evidence>
<gene>
    <name evidence="1" type="ORF">QAD02_023872</name>
</gene>
<dbReference type="EMBL" id="CM056741">
    <property type="protein sequence ID" value="KAJ8688077.1"/>
    <property type="molecule type" value="Genomic_DNA"/>
</dbReference>
<sequence length="420" mass="47327">MKLMNIELLFIVLSISFSTDSTTASTEASNFNYTFILDGHRDVIISKNIARRDDHFVFAFCDGRRLTGQIRRQIDCRISVANLAPLSTINVTEKKCEFNSATVGIMDNSSMQIDLFAQNDKSLISWTERGLHNEWTKRFVVILDMDSCRVTKMNFTCSNSSSEAILISNVVVYGQSFEVFMADHNRCGQFNKCRMTFNEKGERIGQMGPFPTDLWTIRAISASPQTSKGGFFAFPDSAKTGPRIKRVQLEQLLYSNSFLKQDLNTTIKYSPSISVPIVSNANNLFTICGFKNRDIHCNQFKDAGVVPILDYEHKDLPNFIGVYNVAGGGFLLYSLQCETKIGLVCSTLNVMKVALDKKRERFGSVQIDLHCSGKLGEIIIDSIKDGDDICFYIACVNERFQDEEKTQSELTVRRDCLSMV</sequence>
<organism evidence="1 2">
    <name type="scientific">Eretmocerus hayati</name>
    <dbReference type="NCBI Taxonomy" id="131215"/>
    <lineage>
        <taxon>Eukaryota</taxon>
        <taxon>Metazoa</taxon>
        <taxon>Ecdysozoa</taxon>
        <taxon>Arthropoda</taxon>
        <taxon>Hexapoda</taxon>
        <taxon>Insecta</taxon>
        <taxon>Pterygota</taxon>
        <taxon>Neoptera</taxon>
        <taxon>Endopterygota</taxon>
        <taxon>Hymenoptera</taxon>
        <taxon>Apocrita</taxon>
        <taxon>Proctotrupomorpha</taxon>
        <taxon>Chalcidoidea</taxon>
        <taxon>Aphelinidae</taxon>
        <taxon>Aphelininae</taxon>
        <taxon>Eretmocerus</taxon>
    </lineage>
</organism>
<accession>A0ACC2Q0I3</accession>
<evidence type="ECO:0000313" key="2">
    <source>
        <dbReference type="Proteomes" id="UP001239111"/>
    </source>
</evidence>
<dbReference type="Proteomes" id="UP001239111">
    <property type="component" value="Chromosome 1"/>
</dbReference>